<feature type="site" description="Important for catalytic activity and assists the phosphoryl transfer reaction to Asp8 by balancing charge and orienting the reacting groups" evidence="5">
    <location>
        <position position="114"/>
    </location>
</feature>
<evidence type="ECO:0000256" key="4">
    <source>
        <dbReference type="PIRSR" id="PIRSR610972-3"/>
    </source>
</evidence>
<feature type="binding site" evidence="4">
    <location>
        <position position="9"/>
    </location>
    <ligand>
        <name>Mg(2+)</name>
        <dbReference type="ChEBI" id="CHEBI:18420"/>
    </ligand>
</feature>
<dbReference type="InterPro" id="IPR036412">
    <property type="entry name" value="HAD-like_sf"/>
</dbReference>
<dbReference type="PRINTS" id="PR00413">
    <property type="entry name" value="HADHALOGNASE"/>
</dbReference>
<feature type="binding site" evidence="3">
    <location>
        <position position="76"/>
    </location>
    <ligand>
        <name>substrate</name>
    </ligand>
</feature>
<dbReference type="CDD" id="cd02598">
    <property type="entry name" value="HAD_BPGM"/>
    <property type="match status" value="1"/>
</dbReference>
<name>A0A1H0NE70_SELRU</name>
<dbReference type="GO" id="GO:0005975">
    <property type="term" value="P:carbohydrate metabolic process"/>
    <property type="evidence" value="ECO:0007669"/>
    <property type="project" value="InterPro"/>
</dbReference>
<dbReference type="GO" id="GO:0050308">
    <property type="term" value="F:sugar-phosphatase activity"/>
    <property type="evidence" value="ECO:0007669"/>
    <property type="project" value="TreeGrafter"/>
</dbReference>
<dbReference type="InterPro" id="IPR006439">
    <property type="entry name" value="HAD-SF_hydro_IA"/>
</dbReference>
<dbReference type="InterPro" id="IPR023214">
    <property type="entry name" value="HAD_sf"/>
</dbReference>
<dbReference type="PANTHER" id="PTHR43481:SF4">
    <property type="entry name" value="GLYCEROL-1-PHOSPHATE PHOSPHOHYDROLASE 1-RELATED"/>
    <property type="match status" value="1"/>
</dbReference>
<feature type="active site" description="Proton donor/acceptor" evidence="2">
    <location>
        <position position="11"/>
    </location>
</feature>
<dbReference type="PANTHER" id="PTHR43481">
    <property type="entry name" value="FRUCTOSE-1-PHOSPHATE PHOSPHATASE"/>
    <property type="match status" value="1"/>
</dbReference>
<dbReference type="NCBIfam" id="TIGR01549">
    <property type="entry name" value="HAD-SF-IA-v1"/>
    <property type="match status" value="1"/>
</dbReference>
<evidence type="ECO:0000313" key="8">
    <source>
        <dbReference type="Proteomes" id="UP000182412"/>
    </source>
</evidence>
<feature type="binding site" evidence="3">
    <location>
        <begin position="44"/>
        <end position="49"/>
    </location>
    <ligand>
        <name>substrate</name>
    </ligand>
</feature>
<feature type="binding site" evidence="3">
    <location>
        <begin position="114"/>
        <end position="118"/>
    </location>
    <ligand>
        <name>substrate</name>
    </ligand>
</feature>
<dbReference type="InterPro" id="IPR023198">
    <property type="entry name" value="PGP-like_dom2"/>
</dbReference>
<keyword evidence="4" id="KW-0479">Metal-binding</keyword>
<feature type="active site" description="Nucleophile" evidence="2">
    <location>
        <position position="9"/>
    </location>
</feature>
<dbReference type="Pfam" id="PF00702">
    <property type="entry name" value="Hydrolase"/>
    <property type="match status" value="1"/>
</dbReference>
<dbReference type="Gene3D" id="1.10.150.240">
    <property type="entry name" value="Putative phosphatase, domain 2"/>
    <property type="match status" value="1"/>
</dbReference>
<feature type="binding site" evidence="3">
    <location>
        <position position="145"/>
    </location>
    <ligand>
        <name>substrate</name>
    </ligand>
</feature>
<dbReference type="InterPro" id="IPR010976">
    <property type="entry name" value="B-phosphoglucomutase_hydrolase"/>
</dbReference>
<dbReference type="InterPro" id="IPR051806">
    <property type="entry name" value="HAD-like_SPP"/>
</dbReference>
<feature type="binding site" evidence="3">
    <location>
        <position position="25"/>
    </location>
    <ligand>
        <name>substrate</name>
    </ligand>
</feature>
<dbReference type="SFLD" id="SFLDS00003">
    <property type="entry name" value="Haloacid_Dehalogenase"/>
    <property type="match status" value="1"/>
</dbReference>
<feature type="binding site" evidence="4">
    <location>
        <position position="169"/>
    </location>
    <ligand>
        <name>Mg(2+)</name>
        <dbReference type="ChEBI" id="CHEBI:18420"/>
    </ligand>
</feature>
<dbReference type="SFLD" id="SFLDG01135">
    <property type="entry name" value="C1.5.6:_HAD__Beta-PGM__Phospha"/>
    <property type="match status" value="1"/>
</dbReference>
<feature type="binding site" evidence="3">
    <location>
        <position position="52"/>
    </location>
    <ligand>
        <name>substrate</name>
    </ligand>
</feature>
<dbReference type="NCBIfam" id="TIGR01509">
    <property type="entry name" value="HAD-SF-IA-v3"/>
    <property type="match status" value="1"/>
</dbReference>
<dbReference type="AlphaFoldDB" id="A0A1H0NE70"/>
<organism evidence="7 8">
    <name type="scientific">Selenomonas ruminantium</name>
    <dbReference type="NCBI Taxonomy" id="971"/>
    <lineage>
        <taxon>Bacteria</taxon>
        <taxon>Bacillati</taxon>
        <taxon>Bacillota</taxon>
        <taxon>Negativicutes</taxon>
        <taxon>Selenomonadales</taxon>
        <taxon>Selenomonadaceae</taxon>
        <taxon>Selenomonas</taxon>
    </lineage>
</organism>
<evidence type="ECO:0000256" key="5">
    <source>
        <dbReference type="PIRSR" id="PIRSR610972-4"/>
    </source>
</evidence>
<keyword evidence="6" id="KW-0175">Coiled coil</keyword>
<feature type="binding site" evidence="4">
    <location>
        <position position="11"/>
    </location>
    <ligand>
        <name>Mg(2+)</name>
        <dbReference type="ChEBI" id="CHEBI:18420"/>
    </ligand>
</feature>
<dbReference type="SFLD" id="SFLDG01129">
    <property type="entry name" value="C1.5:_HAD__Beta-PGM__Phosphata"/>
    <property type="match status" value="1"/>
</dbReference>
<evidence type="ECO:0000256" key="2">
    <source>
        <dbReference type="PIRSR" id="PIRSR610972-1"/>
    </source>
</evidence>
<feature type="binding site" evidence="4">
    <location>
        <position position="170"/>
    </location>
    <ligand>
        <name>Mg(2+)</name>
        <dbReference type="ChEBI" id="CHEBI:18420"/>
    </ligand>
</feature>
<dbReference type="NCBIfam" id="TIGR02009">
    <property type="entry name" value="PGMB-YQAB-SF"/>
    <property type="match status" value="1"/>
</dbReference>
<dbReference type="GO" id="GO:0000287">
    <property type="term" value="F:magnesium ion binding"/>
    <property type="evidence" value="ECO:0007669"/>
    <property type="project" value="InterPro"/>
</dbReference>
<feature type="coiled-coil region" evidence="6">
    <location>
        <begin position="50"/>
        <end position="77"/>
    </location>
</feature>
<sequence>MRYENIIFDLDGVLVSTDEYHYQAWQKIADEEGIYFDRAINNRLRGVSRMESLDIILERAGKKYTQAEKEALAQRKNTYYQQLLGQLTSADTLKGVRETLLDLRQKDVHIAVGSSSKNTMRILKQVGLENAFDAIADGTEITKSKPDPEVFLLAAQKLGAKPETCLVVEDAAAGVNAGCNAGMPVAGIGEAAKSPRITYAIAEISDLLRIIA</sequence>
<keyword evidence="4" id="KW-0460">Magnesium</keyword>
<dbReference type="EMBL" id="FNJQ01000003">
    <property type="protein sequence ID" value="SDO90826.1"/>
    <property type="molecule type" value="Genomic_DNA"/>
</dbReference>
<evidence type="ECO:0000256" key="1">
    <source>
        <dbReference type="ARBA" id="ARBA00006171"/>
    </source>
</evidence>
<gene>
    <name evidence="7" type="ORF">SAMN05216366_10347</name>
</gene>
<protein>
    <submittedName>
        <fullName evidence="7">Beta-phosphoglucomutase</fullName>
    </submittedName>
</protein>
<comment type="similarity">
    <text evidence="1">Belongs to the HAD-like hydrolase superfamily. CbbY/CbbZ/Gph/YieH family.</text>
</comment>
<evidence type="ECO:0000256" key="3">
    <source>
        <dbReference type="PIRSR" id="PIRSR610972-2"/>
    </source>
</evidence>
<dbReference type="InterPro" id="IPR010972">
    <property type="entry name" value="Beta-PGM"/>
</dbReference>
<accession>A0A1H0NE70</accession>
<dbReference type="Gene3D" id="3.40.50.1000">
    <property type="entry name" value="HAD superfamily/HAD-like"/>
    <property type="match status" value="1"/>
</dbReference>
<dbReference type="NCBIfam" id="TIGR01990">
    <property type="entry name" value="bPGM"/>
    <property type="match status" value="1"/>
</dbReference>
<reference evidence="7 8" key="1">
    <citation type="submission" date="2016-10" db="EMBL/GenBank/DDBJ databases">
        <authorList>
            <person name="de Groot N.N."/>
        </authorList>
    </citation>
    <scope>NUCLEOTIDE SEQUENCE [LARGE SCALE GENOMIC DNA]</scope>
    <source>
        <strain evidence="7 8">S137</strain>
    </source>
</reference>
<feature type="binding site" evidence="3">
    <location>
        <begin position="9"/>
        <end position="11"/>
    </location>
    <ligand>
        <name>substrate</name>
    </ligand>
</feature>
<proteinExistence type="inferred from homology"/>
<dbReference type="Proteomes" id="UP000182412">
    <property type="component" value="Unassembled WGS sequence"/>
</dbReference>
<evidence type="ECO:0000256" key="6">
    <source>
        <dbReference type="SAM" id="Coils"/>
    </source>
</evidence>
<comment type="cofactor">
    <cofactor evidence="4">
        <name>Mg(2+)</name>
        <dbReference type="ChEBI" id="CHEBI:18420"/>
    </cofactor>
    <text evidence="4">Binds 2 magnesium ions per subunit.</text>
</comment>
<evidence type="ECO:0000313" key="7">
    <source>
        <dbReference type="EMBL" id="SDO90826.1"/>
    </source>
</evidence>
<dbReference type="OrthoDB" id="9797743at2"/>
<dbReference type="SUPFAM" id="SSF56784">
    <property type="entry name" value="HAD-like"/>
    <property type="match status" value="1"/>
</dbReference>
<dbReference type="GO" id="GO:0008801">
    <property type="term" value="F:beta-phosphoglucomutase activity"/>
    <property type="evidence" value="ECO:0007669"/>
    <property type="project" value="InterPro"/>
</dbReference>
<feature type="site" description="Important for catalytic activity and assists the phosphoryl transfer reaction to Asp8 by balancing charge and orienting the reacting groups" evidence="5">
    <location>
        <position position="145"/>
    </location>
</feature>